<dbReference type="EMBL" id="BAABWH010000005">
    <property type="protein sequence ID" value="GAA6145885.1"/>
    <property type="molecule type" value="Genomic_DNA"/>
</dbReference>
<name>A0ABQ0A0F5_9GAMM</name>
<evidence type="ECO:0000313" key="1">
    <source>
        <dbReference type="EMBL" id="GAA6145885.1"/>
    </source>
</evidence>
<gene>
    <name evidence="1" type="ORF">NBRC116585_20030</name>
</gene>
<accession>A0ABQ0A0F5</accession>
<proteinExistence type="predicted"/>
<evidence type="ECO:0000313" key="2">
    <source>
        <dbReference type="Proteomes" id="UP001481413"/>
    </source>
</evidence>
<organism evidence="1 2">
    <name type="scientific">Thalassolituus maritimus</name>
    <dbReference type="NCBI Taxonomy" id="484498"/>
    <lineage>
        <taxon>Bacteria</taxon>
        <taxon>Pseudomonadati</taxon>
        <taxon>Pseudomonadota</taxon>
        <taxon>Gammaproteobacteria</taxon>
        <taxon>Oceanospirillales</taxon>
        <taxon>Oceanospirillaceae</taxon>
        <taxon>Thalassolituus</taxon>
    </lineage>
</organism>
<protein>
    <submittedName>
        <fullName evidence="1">Uncharacterized protein</fullName>
    </submittedName>
</protein>
<keyword evidence="2" id="KW-1185">Reference proteome</keyword>
<comment type="caution">
    <text evidence="1">The sequence shown here is derived from an EMBL/GenBank/DDBJ whole genome shotgun (WGS) entry which is preliminary data.</text>
</comment>
<dbReference type="Proteomes" id="UP001481413">
    <property type="component" value="Unassembled WGS sequence"/>
</dbReference>
<sequence length="63" mass="6775">MHAGNSIVFERNYGGEDGTASAMDSFRGSAVATYDGFGDLEYGGVGVDVRHSITGYFRYENEA</sequence>
<reference evidence="1 2" key="1">
    <citation type="submission" date="2024-04" db="EMBL/GenBank/DDBJ databases">
        <title>Draft genome sequence of Thalassolituus maritimus NBRC 116585.</title>
        <authorList>
            <person name="Miyakawa T."/>
            <person name="Kusuya Y."/>
            <person name="Miura T."/>
        </authorList>
    </citation>
    <scope>NUCLEOTIDE SEQUENCE [LARGE SCALE GENOMIC DNA]</scope>
    <source>
        <strain evidence="1 2">5NW40-0001</strain>
    </source>
</reference>